<sequence length="73" mass="8597">MKNEFLAVENIIDREDGKARYTMFVNAYNMDREHGGIGGLTPQERWSQLQLLNTPTRNRNRLRSVTHLCKYNN</sequence>
<dbReference type="STRING" id="1237085.Ngar_c26380"/>
<evidence type="ECO:0000313" key="2">
    <source>
        <dbReference type="Proteomes" id="UP000008037"/>
    </source>
</evidence>
<dbReference type="HOGENOM" id="CLU_2613749_0_0_2"/>
<dbReference type="Proteomes" id="UP000008037">
    <property type="component" value="Chromosome"/>
</dbReference>
<organism evidence="1 2">
    <name type="scientific">Nitrososphaera gargensis (strain Ga9.2)</name>
    <dbReference type="NCBI Taxonomy" id="1237085"/>
    <lineage>
        <taxon>Archaea</taxon>
        <taxon>Nitrososphaerota</taxon>
        <taxon>Nitrososphaeria</taxon>
        <taxon>Nitrososphaerales</taxon>
        <taxon>Nitrososphaeraceae</taxon>
        <taxon>Nitrososphaera</taxon>
    </lineage>
</organism>
<protein>
    <recommendedName>
        <fullName evidence="3">Transposase</fullName>
    </recommendedName>
</protein>
<proteinExistence type="predicted"/>
<dbReference type="KEGG" id="nga:Ngar_c26380"/>
<reference evidence="1 2" key="1">
    <citation type="journal article" date="2012" name="Environ. Microbiol.">
        <title>The genome of the ammonia-oxidizing Candidatus Nitrososphaera gargensis: insights into metabolic versatility and environmental adaptations.</title>
        <authorList>
            <person name="Spang A."/>
            <person name="Poehlein A."/>
            <person name="Offre P."/>
            <person name="Zumbragel S."/>
            <person name="Haider S."/>
            <person name="Rychlik N."/>
            <person name="Nowka B."/>
            <person name="Schmeisser C."/>
            <person name="Lebedeva E.V."/>
            <person name="Rattei T."/>
            <person name="Bohm C."/>
            <person name="Schmid M."/>
            <person name="Galushko A."/>
            <person name="Hatzenpichler R."/>
            <person name="Weinmaier T."/>
            <person name="Daniel R."/>
            <person name="Schleper C."/>
            <person name="Spieck E."/>
            <person name="Streit W."/>
            <person name="Wagner M."/>
        </authorList>
    </citation>
    <scope>NUCLEOTIDE SEQUENCE [LARGE SCALE GENOMIC DNA]</scope>
    <source>
        <strain evidence="2">Ga9.2</strain>
    </source>
</reference>
<evidence type="ECO:0000313" key="1">
    <source>
        <dbReference type="EMBL" id="AFU59560.1"/>
    </source>
</evidence>
<dbReference type="InParanoid" id="K0II04"/>
<evidence type="ECO:0008006" key="3">
    <source>
        <dbReference type="Google" id="ProtNLM"/>
    </source>
</evidence>
<name>K0II04_NITGG</name>
<accession>K0II04</accession>
<dbReference type="AlphaFoldDB" id="K0II04"/>
<dbReference type="EMBL" id="CP002408">
    <property type="protein sequence ID" value="AFU59560.1"/>
    <property type="molecule type" value="Genomic_DNA"/>
</dbReference>
<dbReference type="BioCyc" id="CNIT1237085:G1324-2638-MONOMER"/>
<gene>
    <name evidence="1" type="ordered locus">Ngar_c26380</name>
</gene>
<keyword evidence="2" id="KW-1185">Reference proteome</keyword>